<dbReference type="Gene3D" id="3.40.50.150">
    <property type="entry name" value="Vaccinia Virus protein VP39"/>
    <property type="match status" value="1"/>
</dbReference>
<keyword evidence="2" id="KW-0732">Signal</keyword>
<comment type="caution">
    <text evidence="4">The sequence shown here is derived from an EMBL/GenBank/DDBJ whole genome shotgun (WGS) entry which is preliminary data.</text>
</comment>
<dbReference type="Proteomes" id="UP000035760">
    <property type="component" value="Unassembled WGS sequence"/>
</dbReference>
<sequence>MMRVTATRPSGRSIATAAVLTVGLLFGLSATAMAQGPGPQRTAPPEMANLPPPEQATPPGGAVAQPMATLTVQVPVTSNMSLVHVGSSDSFAITPEGRQAATDLFEALGAAERQETAKMTEKAKSALAIYAKIIPRENYGGEYTALQWFADYLLADNAKKAEMTTEPLTNEFFKMFGGNNYQVLKEYLQRKYRLKDTGDEETYTGQMRKAYLEDTILFNNPRRESWEHTTELVSLLDLKPGAIVADVGSGPGYYSFRFAKLVGPTGRVIAIDTVAEHLKYVEQVKTNLGVTNIETLQTDGKTLGLKGRKVNAVFLCSLYHNIYAMSTAPERDSFVNAIREALTDDGLLYLADNGLVQPGILPYHGPYIAKELLIAQLLNYGFDLVRQHQHIPQRYLLVFKKRPDNQAPAPIPPGAGFGPAPGAASPAVRP</sequence>
<organism evidence="4 5">
    <name type="scientific">Candidatus Competibacter denitrificans Run_A_D11</name>
    <dbReference type="NCBI Taxonomy" id="1400863"/>
    <lineage>
        <taxon>Bacteria</taxon>
        <taxon>Pseudomonadati</taxon>
        <taxon>Pseudomonadota</taxon>
        <taxon>Gammaproteobacteria</taxon>
        <taxon>Candidatus Competibacteraceae</taxon>
        <taxon>Candidatus Competibacter</taxon>
    </lineage>
</organism>
<feature type="region of interest" description="Disordered" evidence="1">
    <location>
        <begin position="407"/>
        <end position="430"/>
    </location>
</feature>
<name>W6M911_9GAMM</name>
<feature type="chain" id="PRO_5004878535" description="Methyltransferase domain-containing protein" evidence="2">
    <location>
        <begin position="35"/>
        <end position="430"/>
    </location>
</feature>
<dbReference type="STRING" id="1400863.BN873_80010"/>
<dbReference type="CDD" id="cd02440">
    <property type="entry name" value="AdoMet_MTases"/>
    <property type="match status" value="1"/>
</dbReference>
<protein>
    <recommendedName>
        <fullName evidence="3">Methyltransferase domain-containing protein</fullName>
    </recommendedName>
</protein>
<feature type="compositionally biased region" description="Low complexity" evidence="1">
    <location>
        <begin position="418"/>
        <end position="430"/>
    </location>
</feature>
<dbReference type="SUPFAM" id="SSF53335">
    <property type="entry name" value="S-adenosyl-L-methionine-dependent methyltransferases"/>
    <property type="match status" value="1"/>
</dbReference>
<feature type="region of interest" description="Disordered" evidence="1">
    <location>
        <begin position="35"/>
        <end position="62"/>
    </location>
</feature>
<dbReference type="EMBL" id="CBTJ020000091">
    <property type="protein sequence ID" value="CDI04052.1"/>
    <property type="molecule type" value="Genomic_DNA"/>
</dbReference>
<evidence type="ECO:0000313" key="4">
    <source>
        <dbReference type="EMBL" id="CDI04052.1"/>
    </source>
</evidence>
<evidence type="ECO:0000256" key="1">
    <source>
        <dbReference type="SAM" id="MobiDB-lite"/>
    </source>
</evidence>
<dbReference type="InterPro" id="IPR029063">
    <property type="entry name" value="SAM-dependent_MTases_sf"/>
</dbReference>
<feature type="signal peptide" evidence="2">
    <location>
        <begin position="1"/>
        <end position="34"/>
    </location>
</feature>
<evidence type="ECO:0000256" key="2">
    <source>
        <dbReference type="SAM" id="SignalP"/>
    </source>
</evidence>
<reference evidence="4" key="2">
    <citation type="submission" date="2014-03" db="EMBL/GenBank/DDBJ databases">
        <title>Candidatus Competibacter-lineage genomes retrieved from metagenomes reveal functional metabolic diversity.</title>
        <authorList>
            <person name="McIlroy S.J."/>
            <person name="Albertsen M."/>
            <person name="Andresen E.K."/>
            <person name="Saunders A.M."/>
            <person name="Kristiansen R."/>
            <person name="Stokholm-Bjerregaard M."/>
            <person name="Nielsen K.L."/>
            <person name="Nielsen P.H."/>
        </authorList>
    </citation>
    <scope>NUCLEOTIDE SEQUENCE</scope>
    <source>
        <strain evidence="4">Run_A_D11</strain>
    </source>
</reference>
<dbReference type="InterPro" id="IPR025714">
    <property type="entry name" value="Methyltranfer_dom"/>
</dbReference>
<evidence type="ECO:0000313" key="5">
    <source>
        <dbReference type="Proteomes" id="UP000035760"/>
    </source>
</evidence>
<dbReference type="RefSeq" id="WP_171820502.1">
    <property type="nucleotide sequence ID" value="NZ_CBTJ020000091.1"/>
</dbReference>
<accession>W6M911</accession>
<proteinExistence type="predicted"/>
<keyword evidence="5" id="KW-1185">Reference proteome</keyword>
<dbReference type="AlphaFoldDB" id="W6M911"/>
<dbReference type="Pfam" id="PF13847">
    <property type="entry name" value="Methyltransf_31"/>
    <property type="match status" value="1"/>
</dbReference>
<reference evidence="4" key="1">
    <citation type="submission" date="2013-07" db="EMBL/GenBank/DDBJ databases">
        <authorList>
            <person name="McIlroy S."/>
        </authorList>
    </citation>
    <scope>NUCLEOTIDE SEQUENCE [LARGE SCALE GENOMIC DNA]</scope>
    <source>
        <strain evidence="4">Run_A_D11</strain>
    </source>
</reference>
<feature type="domain" description="Methyltransferase" evidence="3">
    <location>
        <begin position="239"/>
        <end position="352"/>
    </location>
</feature>
<evidence type="ECO:0000259" key="3">
    <source>
        <dbReference type="Pfam" id="PF13847"/>
    </source>
</evidence>
<gene>
    <name evidence="4" type="ORF">BN873_80010</name>
</gene>